<organism evidence="1 2">
    <name type="scientific">Phytohabitans kaempferiae</name>
    <dbReference type="NCBI Taxonomy" id="1620943"/>
    <lineage>
        <taxon>Bacteria</taxon>
        <taxon>Bacillati</taxon>
        <taxon>Actinomycetota</taxon>
        <taxon>Actinomycetes</taxon>
        <taxon>Micromonosporales</taxon>
        <taxon>Micromonosporaceae</taxon>
    </lineage>
</organism>
<name>A0ABV6M413_9ACTN</name>
<evidence type="ECO:0000313" key="2">
    <source>
        <dbReference type="Proteomes" id="UP001589867"/>
    </source>
</evidence>
<gene>
    <name evidence="1" type="ORF">ACFFIA_17420</name>
</gene>
<evidence type="ECO:0000313" key="1">
    <source>
        <dbReference type="EMBL" id="MFC0529436.1"/>
    </source>
</evidence>
<sequence length="62" mass="6901">MVQRRRWRVVRRIVLFGLVGLTAFAVVSGLVSVRAVRRSFPRYGGEVALPGLAAEVTVYRDA</sequence>
<dbReference type="Proteomes" id="UP001589867">
    <property type="component" value="Unassembled WGS sequence"/>
</dbReference>
<proteinExistence type="predicted"/>
<protein>
    <submittedName>
        <fullName evidence="1">Uncharacterized protein</fullName>
    </submittedName>
</protein>
<accession>A0ABV6M413</accession>
<comment type="caution">
    <text evidence="1">The sequence shown here is derived from an EMBL/GenBank/DDBJ whole genome shotgun (WGS) entry which is preliminary data.</text>
</comment>
<dbReference type="EMBL" id="JBHLUH010000035">
    <property type="protein sequence ID" value="MFC0529436.1"/>
    <property type="molecule type" value="Genomic_DNA"/>
</dbReference>
<dbReference type="RefSeq" id="WP_377252188.1">
    <property type="nucleotide sequence ID" value="NZ_JBHLUH010000035.1"/>
</dbReference>
<keyword evidence="2" id="KW-1185">Reference proteome</keyword>
<reference evidence="1 2" key="1">
    <citation type="submission" date="2024-09" db="EMBL/GenBank/DDBJ databases">
        <authorList>
            <person name="Sun Q."/>
            <person name="Mori K."/>
        </authorList>
    </citation>
    <scope>NUCLEOTIDE SEQUENCE [LARGE SCALE GENOMIC DNA]</scope>
    <source>
        <strain evidence="1 2">TBRC 3947</strain>
    </source>
</reference>